<feature type="compositionally biased region" description="Basic residues" evidence="1">
    <location>
        <begin position="61"/>
        <end position="70"/>
    </location>
</feature>
<sequence>MFPSITSSMQLNDSVRLLVPIRSSCSVPLQNVNSMHAIPPQGPTVSPDSSPPVLASSTLKGHPHPPRRIYTHTWSAASPRIRTSGVETRLESGDNRRVEKLSWH</sequence>
<accession>A0AAV2NLD4</accession>
<dbReference type="AlphaFoldDB" id="A0AAV2NLD4"/>
<proteinExistence type="predicted"/>
<feature type="compositionally biased region" description="Basic and acidic residues" evidence="1">
    <location>
        <begin position="88"/>
        <end position="104"/>
    </location>
</feature>
<gene>
    <name evidence="2" type="ORF">LPLAT_LOCUS5989</name>
</gene>
<feature type="region of interest" description="Disordered" evidence="1">
    <location>
        <begin position="36"/>
        <end position="104"/>
    </location>
</feature>
<evidence type="ECO:0000313" key="2">
    <source>
        <dbReference type="EMBL" id="CAL1679876.1"/>
    </source>
</evidence>
<dbReference type="EMBL" id="OZ034825">
    <property type="protein sequence ID" value="CAL1679876.1"/>
    <property type="molecule type" value="Genomic_DNA"/>
</dbReference>
<dbReference type="Proteomes" id="UP001497644">
    <property type="component" value="Chromosome 2"/>
</dbReference>
<keyword evidence="3" id="KW-1185">Reference proteome</keyword>
<evidence type="ECO:0000256" key="1">
    <source>
        <dbReference type="SAM" id="MobiDB-lite"/>
    </source>
</evidence>
<organism evidence="2 3">
    <name type="scientific">Lasius platythorax</name>
    <dbReference type="NCBI Taxonomy" id="488582"/>
    <lineage>
        <taxon>Eukaryota</taxon>
        <taxon>Metazoa</taxon>
        <taxon>Ecdysozoa</taxon>
        <taxon>Arthropoda</taxon>
        <taxon>Hexapoda</taxon>
        <taxon>Insecta</taxon>
        <taxon>Pterygota</taxon>
        <taxon>Neoptera</taxon>
        <taxon>Endopterygota</taxon>
        <taxon>Hymenoptera</taxon>
        <taxon>Apocrita</taxon>
        <taxon>Aculeata</taxon>
        <taxon>Formicoidea</taxon>
        <taxon>Formicidae</taxon>
        <taxon>Formicinae</taxon>
        <taxon>Lasius</taxon>
        <taxon>Lasius</taxon>
    </lineage>
</organism>
<reference evidence="2" key="1">
    <citation type="submission" date="2024-04" db="EMBL/GenBank/DDBJ databases">
        <authorList>
            <consortium name="Molecular Ecology Group"/>
        </authorList>
    </citation>
    <scope>NUCLEOTIDE SEQUENCE</scope>
</reference>
<protein>
    <submittedName>
        <fullName evidence="2">Uncharacterized protein</fullName>
    </submittedName>
</protein>
<evidence type="ECO:0000313" key="3">
    <source>
        <dbReference type="Proteomes" id="UP001497644"/>
    </source>
</evidence>
<name>A0AAV2NLD4_9HYME</name>